<comment type="caution">
    <text evidence="8">The sequence shown here is derived from an EMBL/GenBank/DDBJ whole genome shotgun (WGS) entry which is preliminary data.</text>
</comment>
<protein>
    <submittedName>
        <fullName evidence="8">Uncharacterized protein</fullName>
    </submittedName>
</protein>
<dbReference type="AlphaFoldDB" id="A0A835XTU1"/>
<feature type="compositionally biased region" description="Low complexity" evidence="7">
    <location>
        <begin position="623"/>
        <end position="633"/>
    </location>
</feature>
<evidence type="ECO:0000256" key="4">
    <source>
        <dbReference type="ARBA" id="ARBA00022968"/>
    </source>
</evidence>
<sequence length="917" mass="98416">MPGGKHQRWDSSDCDDSSNDDSSDDLLLQCLLSQESVKQAEEARDAAVADLAALREAVLADPVLQHLQPGRAASQLVELTARGLGALVGPATDQPPPLQLASLRAVGAALGLGGGEAGEGKPAKKHKKDHRSYHTGKGAVAETSKEAGAIVRELGATHGGTWACVQGAQGYSLPYRKRTLMALEVRGSRLLVFQTAEASSHAFVYSMNRLLLLGVFLASFYLRPTHPASIFGLEYDPKDFVVAQPSCVHRVPLTKFTRKWRGGKEGIRSFVLLNNSALVDELNSDPASKENLETYGFYEDDSVEGGSWRGGNVGDTRAAVTPFLAHKHFGETYKWMLYGDDDTLFYMPGVLKLLAHFDPNQPLAITDNLWYYSAHPTPYAPRCLPCGFNLSTIATNHSFNPRPACPFCTRAFACATYGPRYHCNATHRDLFAAELDPRVTTPSPPPAARAAEDREDVDGRHLGGAGAAASAALPPAERSRRAAAMRSLADSFSAWMATHYELQQRWLRHDDFKYKPAMDWEMREGPEPWQLERDRARAAAKAAKAAAAAAAAGAAGAAGGEGTGPGVAGEGAAATVAAAVEVEEEEPPVEDRFGRRLQGALREALGLPAEGARSSRRRRRRGAGATDGVQEPGGPEGVAEEGDGEAEDADWDDGSLDGQGGEWAAPGARRRRRLLRSVARDRQRFTNGTAWLSYALGRDIGPAGGPEGAALRESLRLPHPFCVEHDERLHSLPAANCHMSISGHGGTGILFSVGLMRLLAPEAAVAFIKSQTGCGGGDCLLGRAIVARMGLGFTDPGTPLQAGADKLDRYARFIDSNTQMPSLLVLADPVAALLKRGRGSARAPGCDRACVWLLENVVGTHVRAHSRQVESTVASLERHLVEHEKVYGWIQEARKDPAVQAGNMTVVRWIQQKYGGD</sequence>
<gene>
    <name evidence="8" type="ORF">HYH03_010503</name>
</gene>
<evidence type="ECO:0000256" key="7">
    <source>
        <dbReference type="SAM" id="MobiDB-lite"/>
    </source>
</evidence>
<organism evidence="8 9">
    <name type="scientific">Edaphochlamys debaryana</name>
    <dbReference type="NCBI Taxonomy" id="47281"/>
    <lineage>
        <taxon>Eukaryota</taxon>
        <taxon>Viridiplantae</taxon>
        <taxon>Chlorophyta</taxon>
        <taxon>core chlorophytes</taxon>
        <taxon>Chlorophyceae</taxon>
        <taxon>CS clade</taxon>
        <taxon>Chlamydomonadales</taxon>
        <taxon>Chlamydomonadales incertae sedis</taxon>
        <taxon>Edaphochlamys</taxon>
    </lineage>
</organism>
<keyword evidence="5" id="KW-1133">Transmembrane helix</keyword>
<keyword evidence="6" id="KW-0472">Membrane</keyword>
<reference evidence="8" key="1">
    <citation type="journal article" date="2020" name="bioRxiv">
        <title>Comparative genomics of Chlamydomonas.</title>
        <authorList>
            <person name="Craig R.J."/>
            <person name="Hasan A.R."/>
            <person name="Ness R.W."/>
            <person name="Keightley P.D."/>
        </authorList>
    </citation>
    <scope>NUCLEOTIDE SEQUENCE</scope>
    <source>
        <strain evidence="8">CCAP 11/70</strain>
    </source>
</reference>
<evidence type="ECO:0000313" key="9">
    <source>
        <dbReference type="Proteomes" id="UP000612055"/>
    </source>
</evidence>
<feature type="region of interest" description="Disordered" evidence="7">
    <location>
        <begin position="1"/>
        <end position="23"/>
    </location>
</feature>
<dbReference type="Gene3D" id="3.90.550.50">
    <property type="match status" value="1"/>
</dbReference>
<keyword evidence="3" id="KW-0812">Transmembrane</keyword>
<evidence type="ECO:0000256" key="3">
    <source>
        <dbReference type="ARBA" id="ARBA00022692"/>
    </source>
</evidence>
<evidence type="ECO:0000256" key="2">
    <source>
        <dbReference type="ARBA" id="ARBA00006462"/>
    </source>
</evidence>
<name>A0A835XTU1_9CHLO</name>
<feature type="compositionally biased region" description="Acidic residues" evidence="7">
    <location>
        <begin position="12"/>
        <end position="23"/>
    </location>
</feature>
<feature type="region of interest" description="Disordered" evidence="7">
    <location>
        <begin position="604"/>
        <end position="668"/>
    </location>
</feature>
<dbReference type="PANTHER" id="PTHR23033:SF50">
    <property type="entry name" value="HEXOSYLTRANSFERASE"/>
    <property type="match status" value="1"/>
</dbReference>
<comment type="subcellular location">
    <subcellularLocation>
        <location evidence="1">Membrane</location>
        <topology evidence="1">Single-pass type II membrane protein</topology>
    </subcellularLocation>
</comment>
<accession>A0A835XTU1</accession>
<feature type="compositionally biased region" description="Acidic residues" evidence="7">
    <location>
        <begin position="638"/>
        <end position="655"/>
    </location>
</feature>
<evidence type="ECO:0000313" key="8">
    <source>
        <dbReference type="EMBL" id="KAG2491057.1"/>
    </source>
</evidence>
<feature type="region of interest" description="Disordered" evidence="7">
    <location>
        <begin position="114"/>
        <end position="139"/>
    </location>
</feature>
<evidence type="ECO:0000256" key="6">
    <source>
        <dbReference type="ARBA" id="ARBA00023136"/>
    </source>
</evidence>
<feature type="compositionally biased region" description="Basic residues" evidence="7">
    <location>
        <begin position="123"/>
        <end position="134"/>
    </location>
</feature>
<dbReference type="GO" id="GO:0016020">
    <property type="term" value="C:membrane"/>
    <property type="evidence" value="ECO:0007669"/>
    <property type="project" value="UniProtKB-SubCell"/>
</dbReference>
<feature type="region of interest" description="Disordered" evidence="7">
    <location>
        <begin position="437"/>
        <end position="476"/>
    </location>
</feature>
<comment type="similarity">
    <text evidence="2">Belongs to the glycosyltransferase 31 family. Beta3-Gal-T subfamily.</text>
</comment>
<dbReference type="InterPro" id="IPR026050">
    <property type="entry name" value="C1GALT1/C1GALT1_chp1"/>
</dbReference>
<dbReference type="Proteomes" id="UP000612055">
    <property type="component" value="Unassembled WGS sequence"/>
</dbReference>
<feature type="compositionally biased region" description="Low complexity" evidence="7">
    <location>
        <begin position="467"/>
        <end position="476"/>
    </location>
</feature>
<dbReference type="PANTHER" id="PTHR23033">
    <property type="entry name" value="BETA1,3-GALACTOSYLTRANSFERASE"/>
    <property type="match status" value="1"/>
</dbReference>
<proteinExistence type="inferred from homology"/>
<dbReference type="OrthoDB" id="421979at2759"/>
<evidence type="ECO:0000256" key="1">
    <source>
        <dbReference type="ARBA" id="ARBA00004606"/>
    </source>
</evidence>
<dbReference type="EMBL" id="JAEHOE010000056">
    <property type="protein sequence ID" value="KAG2491057.1"/>
    <property type="molecule type" value="Genomic_DNA"/>
</dbReference>
<keyword evidence="9" id="KW-1185">Reference proteome</keyword>
<keyword evidence="4" id="KW-0735">Signal-anchor</keyword>
<evidence type="ECO:0000256" key="5">
    <source>
        <dbReference type="ARBA" id="ARBA00022989"/>
    </source>
</evidence>